<feature type="domain" description="DUF6318" evidence="1">
    <location>
        <begin position="2"/>
        <end position="127"/>
    </location>
</feature>
<evidence type="ECO:0000313" key="3">
    <source>
        <dbReference type="Proteomes" id="UP000296469"/>
    </source>
</evidence>
<evidence type="ECO:0000259" key="1">
    <source>
        <dbReference type="Pfam" id="PF19843"/>
    </source>
</evidence>
<protein>
    <recommendedName>
        <fullName evidence="1">DUF6318 domain-containing protein</fullName>
    </recommendedName>
</protein>
<accession>A0A4P7SE22</accession>
<dbReference type="OrthoDB" id="5148029at2"/>
<dbReference type="KEGG" id="celz:E5225_01105"/>
<dbReference type="Proteomes" id="UP000296469">
    <property type="component" value="Chromosome"/>
</dbReference>
<keyword evidence="3" id="KW-1185">Reference proteome</keyword>
<gene>
    <name evidence="2" type="ORF">E5225_01105</name>
</gene>
<reference evidence="2 3" key="1">
    <citation type="submission" date="2019-04" db="EMBL/GenBank/DDBJ databases">
        <title>Isolation and identification of Cellulomonas shaoxiangyii sp. Nov. isolated from feces of the Tibetan antelopes (Pantholops hodgsonii) in the Qinghai-Tibet plateau of China.</title>
        <authorList>
            <person name="Tian Z."/>
        </authorList>
    </citation>
    <scope>NUCLEOTIDE SEQUENCE [LARGE SCALE GENOMIC DNA]</scope>
    <source>
        <strain evidence="2 3">Z28</strain>
    </source>
</reference>
<sequence>MATPSADGAAAAASYFISLYPYAYATGDTAEWATMSGAQCAFCTRTRDGVSRVHDGDGRVTGGAIDIHEARGTELDAGRWYSAKVIATEAPSTETDASGSRVSASEGGRYAFEVALTYASDGWTVDAVDVNPADAG</sequence>
<proteinExistence type="predicted"/>
<organism evidence="2 3">
    <name type="scientific">Cellulomonas shaoxiangyii</name>
    <dbReference type="NCBI Taxonomy" id="2566013"/>
    <lineage>
        <taxon>Bacteria</taxon>
        <taxon>Bacillati</taxon>
        <taxon>Actinomycetota</taxon>
        <taxon>Actinomycetes</taxon>
        <taxon>Micrococcales</taxon>
        <taxon>Cellulomonadaceae</taxon>
        <taxon>Cellulomonas</taxon>
    </lineage>
</organism>
<dbReference type="InterPro" id="IPR046281">
    <property type="entry name" value="DUF6318"/>
</dbReference>
<dbReference type="Pfam" id="PF19843">
    <property type="entry name" value="DUF6318"/>
    <property type="match status" value="1"/>
</dbReference>
<dbReference type="EMBL" id="CP039291">
    <property type="protein sequence ID" value="QCB92359.1"/>
    <property type="molecule type" value="Genomic_DNA"/>
</dbReference>
<dbReference type="AlphaFoldDB" id="A0A4P7SE22"/>
<name>A0A4P7SE22_9CELL</name>
<evidence type="ECO:0000313" key="2">
    <source>
        <dbReference type="EMBL" id="QCB92359.1"/>
    </source>
</evidence>